<keyword evidence="14" id="KW-0653">Protein transport</keyword>
<evidence type="ECO:0000256" key="1">
    <source>
        <dbReference type="ARBA" id="ARBA00000900"/>
    </source>
</evidence>
<dbReference type="GO" id="GO:0008270">
    <property type="term" value="F:zinc ion binding"/>
    <property type="evidence" value="ECO:0007669"/>
    <property type="project" value="UniProtKB-KW"/>
</dbReference>
<proteinExistence type="inferred from homology"/>
<keyword evidence="12" id="KW-0833">Ubl conjugation pathway</keyword>
<keyword evidence="7" id="KW-0962">Peroxisome biogenesis</keyword>
<keyword evidence="23" id="KW-1185">Reference proteome</keyword>
<dbReference type="InterPro" id="IPR017907">
    <property type="entry name" value="Znf_RING_CS"/>
</dbReference>
<evidence type="ECO:0000313" key="22">
    <source>
        <dbReference type="EMBL" id="KAJ7306442.1"/>
    </source>
</evidence>
<keyword evidence="16 20" id="KW-0472">Membrane</keyword>
<dbReference type="Pfam" id="PF04757">
    <property type="entry name" value="Pex2_Pex12"/>
    <property type="match status" value="1"/>
</dbReference>
<evidence type="ECO:0000256" key="20">
    <source>
        <dbReference type="SAM" id="Phobius"/>
    </source>
</evidence>
<feature type="domain" description="RING-type" evidence="21">
    <location>
        <begin position="274"/>
        <end position="312"/>
    </location>
</feature>
<evidence type="ECO:0000256" key="3">
    <source>
        <dbReference type="ARBA" id="ARBA00004906"/>
    </source>
</evidence>
<reference evidence="22" key="1">
    <citation type="journal article" date="2023" name="DNA Res.">
        <title>Chromosome-level genome assembly of Phrynocephalus forsythii using third-generation DNA sequencing and Hi-C analysis.</title>
        <authorList>
            <person name="Qi Y."/>
            <person name="Zhao W."/>
            <person name="Zhao Y."/>
            <person name="Niu C."/>
            <person name="Cao S."/>
            <person name="Zhang Y."/>
        </authorList>
    </citation>
    <scope>NUCLEOTIDE SEQUENCE</scope>
    <source>
        <tissue evidence="22">Muscle</tissue>
    </source>
</reference>
<comment type="function">
    <text evidence="18">E3 ubiquitin-protein ligase component of a retrotranslocation channel required for peroxisome organization by mediating export of the PEX5 receptor from peroxisomes to the cytosol, thereby promoting PEX5 recycling. The retrotranslocation channel is composed of PEX2, PEX10 and PEX12; each subunit contributing transmembrane segments that coassemble into an open channel that specifically allows the passage of PEX5 through the peroxisomal membrane. PEX10 also regulates PEX5 recycling by acting as a E3 ubiquitin-protein ligase. When PEX5 recycling is compromised, PEX10 catalyzes polyubiquitination of PEX5 during its passage through the retrotranslocation channel, leading to its degradation.</text>
</comment>
<evidence type="ECO:0000256" key="7">
    <source>
        <dbReference type="ARBA" id="ARBA00022593"/>
    </source>
</evidence>
<keyword evidence="9 20" id="KW-0812">Transmembrane</keyword>
<dbReference type="EC" id="2.3.2.27" evidence="5"/>
<evidence type="ECO:0000256" key="6">
    <source>
        <dbReference type="ARBA" id="ARBA00022448"/>
    </source>
</evidence>
<evidence type="ECO:0000256" key="16">
    <source>
        <dbReference type="ARBA" id="ARBA00023136"/>
    </source>
</evidence>
<gene>
    <name evidence="22" type="ORF">JRQ81_009794</name>
</gene>
<dbReference type="InterPro" id="IPR001841">
    <property type="entry name" value="Znf_RING"/>
</dbReference>
<dbReference type="InterPro" id="IPR006845">
    <property type="entry name" value="Pex_N"/>
</dbReference>
<evidence type="ECO:0000313" key="23">
    <source>
        <dbReference type="Proteomes" id="UP001142489"/>
    </source>
</evidence>
<dbReference type="PROSITE" id="PS00518">
    <property type="entry name" value="ZF_RING_1"/>
    <property type="match status" value="1"/>
</dbReference>
<dbReference type="Proteomes" id="UP001142489">
    <property type="component" value="Unassembled WGS sequence"/>
</dbReference>
<keyword evidence="11 19" id="KW-0863">Zinc-finger</keyword>
<evidence type="ECO:0000256" key="8">
    <source>
        <dbReference type="ARBA" id="ARBA00022679"/>
    </source>
</evidence>
<dbReference type="Pfam" id="PF13639">
    <property type="entry name" value="zf-RING_2"/>
    <property type="match status" value="1"/>
</dbReference>
<dbReference type="OrthoDB" id="6270329at2759"/>
<dbReference type="SMART" id="SM00184">
    <property type="entry name" value="RING"/>
    <property type="match status" value="1"/>
</dbReference>
<evidence type="ECO:0000256" key="15">
    <source>
        <dbReference type="ARBA" id="ARBA00022989"/>
    </source>
</evidence>
<evidence type="ECO:0000256" key="12">
    <source>
        <dbReference type="ARBA" id="ARBA00022786"/>
    </source>
</evidence>
<keyword evidence="13" id="KW-0862">Zinc</keyword>
<keyword evidence="17" id="KW-0576">Peroxisome</keyword>
<comment type="subcellular location">
    <subcellularLocation>
        <location evidence="2">Peroxisome membrane</location>
        <topology evidence="2">Multi-pass membrane protein</topology>
    </subcellularLocation>
</comment>
<keyword evidence="10" id="KW-0479">Metal-binding</keyword>
<keyword evidence="8" id="KW-0808">Transferase</keyword>
<evidence type="ECO:0000256" key="2">
    <source>
        <dbReference type="ARBA" id="ARBA00004585"/>
    </source>
</evidence>
<dbReference type="PANTHER" id="PTHR23350">
    <property type="entry name" value="PEROXISOME ASSEMBLY PROTEIN 10"/>
    <property type="match status" value="1"/>
</dbReference>
<accession>A0A9Q1AS06</accession>
<evidence type="ECO:0000256" key="11">
    <source>
        <dbReference type="ARBA" id="ARBA00022771"/>
    </source>
</evidence>
<organism evidence="22 23">
    <name type="scientific">Phrynocephalus forsythii</name>
    <dbReference type="NCBI Taxonomy" id="171643"/>
    <lineage>
        <taxon>Eukaryota</taxon>
        <taxon>Metazoa</taxon>
        <taxon>Chordata</taxon>
        <taxon>Craniata</taxon>
        <taxon>Vertebrata</taxon>
        <taxon>Euteleostomi</taxon>
        <taxon>Lepidosauria</taxon>
        <taxon>Squamata</taxon>
        <taxon>Bifurcata</taxon>
        <taxon>Unidentata</taxon>
        <taxon>Episquamata</taxon>
        <taxon>Toxicofera</taxon>
        <taxon>Iguania</taxon>
        <taxon>Acrodonta</taxon>
        <taxon>Agamidae</taxon>
        <taxon>Agaminae</taxon>
        <taxon>Phrynocephalus</taxon>
    </lineage>
</organism>
<keyword evidence="6" id="KW-0813">Transport</keyword>
<dbReference type="AlphaFoldDB" id="A0A9Q1AS06"/>
<comment type="pathway">
    <text evidence="3">Protein modification; protein ubiquitination.</text>
</comment>
<comment type="caution">
    <text evidence="22">The sequence shown here is derived from an EMBL/GenBank/DDBJ whole genome shotgun (WGS) entry which is preliminary data.</text>
</comment>
<sequence length="327" mass="37140">MAPGLEAGPARLVRAAQKDELYRGALRSGAGAALGSLAGAKTWLEWQKEIQLLADLAYFTLTTLSGYQTLGEEYVGIIQVDPSARKVPSKLRRAALISLHAVLPYVLEKGLAHLERELEADPEGTGTRQSRAFGRPRGRALLRSWLQAWTGTLTESQKRGLGLTLYVLKQSLPLLHRLHVAIFYMNGIFYHLAKRVTGISYLCYVGLPGDDRSVRSNYRLLGVISLLHLVLMVGLQAYSFRQRQRAREEWKLHRNLSCLRAQPEEKLQRRSSRCTLCLEDRRHATATPCGHLFCWECVTEWCNTKAECPLCREKFPPQKLIYLRHYR</sequence>
<protein>
    <recommendedName>
        <fullName evidence="5">RING-type E3 ubiquitin transferase</fullName>
        <ecNumber evidence="5">2.3.2.27</ecNumber>
    </recommendedName>
</protein>
<evidence type="ECO:0000256" key="19">
    <source>
        <dbReference type="PROSITE-ProRule" id="PRU00175"/>
    </source>
</evidence>
<evidence type="ECO:0000256" key="14">
    <source>
        <dbReference type="ARBA" id="ARBA00022927"/>
    </source>
</evidence>
<evidence type="ECO:0000259" key="21">
    <source>
        <dbReference type="PROSITE" id="PS50089"/>
    </source>
</evidence>
<evidence type="ECO:0000256" key="9">
    <source>
        <dbReference type="ARBA" id="ARBA00022692"/>
    </source>
</evidence>
<evidence type="ECO:0000256" key="10">
    <source>
        <dbReference type="ARBA" id="ARBA00022723"/>
    </source>
</evidence>
<dbReference type="SUPFAM" id="SSF57850">
    <property type="entry name" value="RING/U-box"/>
    <property type="match status" value="1"/>
</dbReference>
<dbReference type="Gene3D" id="3.30.40.10">
    <property type="entry name" value="Zinc/RING finger domain, C3HC4 (zinc finger)"/>
    <property type="match status" value="1"/>
</dbReference>
<dbReference type="EMBL" id="JAPFRF010000020">
    <property type="protein sequence ID" value="KAJ7306442.1"/>
    <property type="molecule type" value="Genomic_DNA"/>
</dbReference>
<evidence type="ECO:0000256" key="18">
    <source>
        <dbReference type="ARBA" id="ARBA00045271"/>
    </source>
</evidence>
<dbReference type="PANTHER" id="PTHR23350:SF0">
    <property type="entry name" value="PEROXISOME BIOGENESIS FACTOR 10"/>
    <property type="match status" value="1"/>
</dbReference>
<name>A0A9Q1AS06_9SAUR</name>
<comment type="similarity">
    <text evidence="4">Belongs to the pex2/pex10/pex12 family.</text>
</comment>
<keyword evidence="15 20" id="KW-1133">Transmembrane helix</keyword>
<dbReference type="FunFam" id="3.30.40.10:FF:000332">
    <property type="entry name" value="Peroxisome biogenesis factor 10"/>
    <property type="match status" value="1"/>
</dbReference>
<feature type="transmembrane region" description="Helical" evidence="20">
    <location>
        <begin position="218"/>
        <end position="238"/>
    </location>
</feature>
<evidence type="ECO:0000256" key="17">
    <source>
        <dbReference type="ARBA" id="ARBA00023140"/>
    </source>
</evidence>
<dbReference type="InterPro" id="IPR025654">
    <property type="entry name" value="PEX2/10"/>
</dbReference>
<evidence type="ECO:0000256" key="5">
    <source>
        <dbReference type="ARBA" id="ARBA00012483"/>
    </source>
</evidence>
<evidence type="ECO:0000256" key="4">
    <source>
        <dbReference type="ARBA" id="ARBA00008704"/>
    </source>
</evidence>
<comment type="catalytic activity">
    <reaction evidence="1">
        <text>S-ubiquitinyl-[E2 ubiquitin-conjugating enzyme]-L-cysteine + [acceptor protein]-L-lysine = [E2 ubiquitin-conjugating enzyme]-L-cysteine + N(6)-ubiquitinyl-[acceptor protein]-L-lysine.</text>
        <dbReference type="EC" id="2.3.2.27"/>
    </reaction>
</comment>
<dbReference type="InterPro" id="IPR013083">
    <property type="entry name" value="Znf_RING/FYVE/PHD"/>
</dbReference>
<evidence type="ECO:0000256" key="13">
    <source>
        <dbReference type="ARBA" id="ARBA00022833"/>
    </source>
</evidence>
<dbReference type="CDD" id="cd16527">
    <property type="entry name" value="RING-HC_PEX10"/>
    <property type="match status" value="1"/>
</dbReference>
<dbReference type="PROSITE" id="PS50089">
    <property type="entry name" value="ZF_RING_2"/>
    <property type="match status" value="1"/>
</dbReference>
<dbReference type="GO" id="GO:0061630">
    <property type="term" value="F:ubiquitin protein ligase activity"/>
    <property type="evidence" value="ECO:0007669"/>
    <property type="project" value="UniProtKB-EC"/>
</dbReference>
<dbReference type="GO" id="GO:0005778">
    <property type="term" value="C:peroxisomal membrane"/>
    <property type="evidence" value="ECO:0007669"/>
    <property type="project" value="UniProtKB-SubCell"/>
</dbReference>
<dbReference type="GO" id="GO:0016558">
    <property type="term" value="P:protein import into peroxisome matrix"/>
    <property type="evidence" value="ECO:0007669"/>
    <property type="project" value="InterPro"/>
</dbReference>